<comment type="caution">
    <text evidence="3">The sequence shown here is derived from an EMBL/GenBank/DDBJ whole genome shotgun (WGS) entry which is preliminary data.</text>
</comment>
<name>A0ABU0E3U5_9FIRM</name>
<gene>
    <name evidence="3" type="ORF">J2S15_002326</name>
</gene>
<reference evidence="3 4" key="1">
    <citation type="submission" date="2023-07" db="EMBL/GenBank/DDBJ databases">
        <title>Genomic Encyclopedia of Type Strains, Phase IV (KMG-IV): sequencing the most valuable type-strain genomes for metagenomic binning, comparative biology and taxonomic classification.</title>
        <authorList>
            <person name="Goeker M."/>
        </authorList>
    </citation>
    <scope>NUCLEOTIDE SEQUENCE [LARGE SCALE GENOMIC DNA]</scope>
    <source>
        <strain evidence="3 4">DSM 16784</strain>
    </source>
</reference>
<dbReference type="PANTHER" id="PTHR16504:SF4">
    <property type="entry name" value="5'(3')-DEOXYRIBONUCLEOTIDASE"/>
    <property type="match status" value="1"/>
</dbReference>
<dbReference type="Pfam" id="PF06941">
    <property type="entry name" value="NT5C"/>
    <property type="match status" value="1"/>
</dbReference>
<evidence type="ECO:0000256" key="1">
    <source>
        <dbReference type="ARBA" id="ARBA00009589"/>
    </source>
</evidence>
<organism evidence="3 4">
    <name type="scientific">Breznakia pachnodae</name>
    <dbReference type="NCBI Taxonomy" id="265178"/>
    <lineage>
        <taxon>Bacteria</taxon>
        <taxon>Bacillati</taxon>
        <taxon>Bacillota</taxon>
        <taxon>Erysipelotrichia</taxon>
        <taxon>Erysipelotrichales</taxon>
        <taxon>Erysipelotrichaceae</taxon>
        <taxon>Breznakia</taxon>
    </lineage>
</organism>
<dbReference type="Gene3D" id="3.40.50.1000">
    <property type="entry name" value="HAD superfamily/HAD-like"/>
    <property type="match status" value="1"/>
</dbReference>
<feature type="coiled-coil region" evidence="2">
    <location>
        <begin position="113"/>
        <end position="147"/>
    </location>
</feature>
<dbReference type="InterPro" id="IPR010708">
    <property type="entry name" value="5'(3')-deoxyribonucleotidase"/>
</dbReference>
<protein>
    <submittedName>
        <fullName evidence="3">Phosphoglycolate phosphatase-like HAD superfamily hydrolase</fullName>
    </submittedName>
</protein>
<sequence length="427" mass="50390">MNLLILEDCIIKGVHNKLVDVQYPELGSYSEGCSKEYKKGEVVCFHQRHYTDKTQTSEIRYDSIPPSIEIEGDEAGPYYSLKETLNDHKENKEYYELCIEHLKHSDEDPWTPSEEIENQIQEYKKEIEEMNNLIHDLENGEVELLNELYVKYGLLDMIKEKIAPNRRVFVDMDGTLAEWNNVEVLEQLYEKDYFGSLKPYTNVVDAIKELNKNENIEFFILSKYLPDSKYSLIEKNEWLDKYLPEIEEDKRIFVKDGELKSVIMNERLGLRDSDILIDDYNQNLYEWQSAGGTAIKIKNGINHNRGTWEGLLLSRESNCLAKEMNEIIFEKTMGEELKELSGMYRGYQESSRNLENLYTSDKLSVIEQSVLKQQKIVDVNLNQYKNKRRLIERKFGLQRDEVNQYLEENTTFKEDQGFDMDEQQMEN</sequence>
<dbReference type="RefSeq" id="WP_307408430.1">
    <property type="nucleotide sequence ID" value="NZ_JAUSUR010000004.1"/>
</dbReference>
<evidence type="ECO:0000313" key="3">
    <source>
        <dbReference type="EMBL" id="MDQ0361576.1"/>
    </source>
</evidence>
<dbReference type="InterPro" id="IPR036412">
    <property type="entry name" value="HAD-like_sf"/>
</dbReference>
<keyword evidence="2" id="KW-0175">Coiled coil</keyword>
<comment type="similarity">
    <text evidence="1">Belongs to the 5'(3')-deoxyribonucleotidase family.</text>
</comment>
<dbReference type="Proteomes" id="UP001230220">
    <property type="component" value="Unassembled WGS sequence"/>
</dbReference>
<keyword evidence="4" id="KW-1185">Reference proteome</keyword>
<dbReference type="EMBL" id="JAUSUR010000004">
    <property type="protein sequence ID" value="MDQ0361576.1"/>
    <property type="molecule type" value="Genomic_DNA"/>
</dbReference>
<evidence type="ECO:0000313" key="4">
    <source>
        <dbReference type="Proteomes" id="UP001230220"/>
    </source>
</evidence>
<dbReference type="InterPro" id="IPR023214">
    <property type="entry name" value="HAD_sf"/>
</dbReference>
<dbReference type="PANTHER" id="PTHR16504">
    <property type="entry name" value="5'(3')-DEOXYRIBONUCLEOTIDASE"/>
    <property type="match status" value="1"/>
</dbReference>
<proteinExistence type="inferred from homology"/>
<dbReference type="SUPFAM" id="SSF56784">
    <property type="entry name" value="HAD-like"/>
    <property type="match status" value="1"/>
</dbReference>
<evidence type="ECO:0000256" key="2">
    <source>
        <dbReference type="SAM" id="Coils"/>
    </source>
</evidence>
<accession>A0ABU0E3U5</accession>